<evidence type="ECO:0000256" key="1">
    <source>
        <dbReference type="ARBA" id="ARBA00004606"/>
    </source>
</evidence>
<evidence type="ECO:0000313" key="8">
    <source>
        <dbReference type="RefSeq" id="XP_022638138.1"/>
    </source>
</evidence>
<keyword evidence="3" id="KW-0808">Transferase</keyword>
<reference evidence="7" key="1">
    <citation type="journal article" date="2014" name="Nat. Commun.">
        <title>Genome sequence of mungbean and insights into evolution within Vigna species.</title>
        <authorList>
            <person name="Kang Y.J."/>
            <person name="Kim S.K."/>
            <person name="Kim M.Y."/>
            <person name="Lestari P."/>
            <person name="Kim K.H."/>
            <person name="Ha B.K."/>
            <person name="Jun T.H."/>
            <person name="Hwang W.J."/>
            <person name="Lee T."/>
            <person name="Lee J."/>
            <person name="Shim S."/>
            <person name="Yoon M.Y."/>
            <person name="Jang Y.E."/>
            <person name="Han K.S."/>
            <person name="Taeprayoon P."/>
            <person name="Yoon N."/>
            <person name="Somta P."/>
            <person name="Tanya P."/>
            <person name="Kim K.S."/>
            <person name="Gwag J.G."/>
            <person name="Moon J.K."/>
            <person name="Lee Y.H."/>
            <person name="Park B.S."/>
            <person name="Bombarely A."/>
            <person name="Doyle J.J."/>
            <person name="Jackson S.A."/>
            <person name="Schafleitner R."/>
            <person name="Srinives P."/>
            <person name="Varshney R.K."/>
            <person name="Lee S.H."/>
        </authorList>
    </citation>
    <scope>NUCLEOTIDE SEQUENCE [LARGE SCALE GENOMIC DNA]</scope>
    <source>
        <strain evidence="7">cv. VC1973A</strain>
    </source>
</reference>
<protein>
    <submittedName>
        <fullName evidence="8">Uncharacterized protein LOC106764952 isoform X2</fullName>
    </submittedName>
</protein>
<dbReference type="GO" id="GO:0016757">
    <property type="term" value="F:glycosyltransferase activity"/>
    <property type="evidence" value="ECO:0007669"/>
    <property type="project" value="UniProtKB-KW"/>
</dbReference>
<dbReference type="GeneID" id="106764952"/>
<name>A0A3Q0F2G5_VIGRR</name>
<evidence type="ECO:0000256" key="3">
    <source>
        <dbReference type="ARBA" id="ARBA00022679"/>
    </source>
</evidence>
<gene>
    <name evidence="8" type="primary">LOC106764952</name>
</gene>
<keyword evidence="6" id="KW-1133">Transmembrane helix</keyword>
<keyword evidence="6" id="KW-0812">Transmembrane</keyword>
<dbReference type="RefSeq" id="XP_022638138.1">
    <property type="nucleotide sequence ID" value="XM_022782417.1"/>
</dbReference>
<evidence type="ECO:0000256" key="5">
    <source>
        <dbReference type="ARBA" id="ARBA00023180"/>
    </source>
</evidence>
<organism evidence="7 8">
    <name type="scientific">Vigna radiata var. radiata</name>
    <name type="common">Mung bean</name>
    <name type="synonym">Phaseolus aureus</name>
    <dbReference type="NCBI Taxonomy" id="3916"/>
    <lineage>
        <taxon>Eukaryota</taxon>
        <taxon>Viridiplantae</taxon>
        <taxon>Streptophyta</taxon>
        <taxon>Embryophyta</taxon>
        <taxon>Tracheophyta</taxon>
        <taxon>Spermatophyta</taxon>
        <taxon>Magnoliopsida</taxon>
        <taxon>eudicotyledons</taxon>
        <taxon>Gunneridae</taxon>
        <taxon>Pentapetalae</taxon>
        <taxon>rosids</taxon>
        <taxon>fabids</taxon>
        <taxon>Fabales</taxon>
        <taxon>Fabaceae</taxon>
        <taxon>Papilionoideae</taxon>
        <taxon>50 kb inversion clade</taxon>
        <taxon>NPAAA clade</taxon>
        <taxon>indigoferoid/millettioid clade</taxon>
        <taxon>Phaseoleae</taxon>
        <taxon>Vigna</taxon>
    </lineage>
</organism>
<dbReference type="InterPro" id="IPR044174">
    <property type="entry name" value="BC10-like"/>
</dbReference>
<dbReference type="InterPro" id="IPR003406">
    <property type="entry name" value="Glyco_trans_14"/>
</dbReference>
<evidence type="ECO:0000256" key="2">
    <source>
        <dbReference type="ARBA" id="ARBA00022676"/>
    </source>
</evidence>
<dbReference type="Proteomes" id="UP000087766">
    <property type="component" value="Chromosome 6"/>
</dbReference>
<keyword evidence="4 6" id="KW-0472">Membrane</keyword>
<accession>A0A3Q0F2G5</accession>
<keyword evidence="5" id="KW-0325">Glycoprotein</keyword>
<comment type="subcellular location">
    <subcellularLocation>
        <location evidence="1">Membrane</location>
        <topology evidence="1">Single-pass type II membrane protein</topology>
    </subcellularLocation>
</comment>
<proteinExistence type="predicted"/>
<evidence type="ECO:0000313" key="7">
    <source>
        <dbReference type="Proteomes" id="UP000087766"/>
    </source>
</evidence>
<evidence type="ECO:0000256" key="6">
    <source>
        <dbReference type="SAM" id="Phobius"/>
    </source>
</evidence>
<dbReference type="PANTHER" id="PTHR31042">
    <property type="entry name" value="CORE-2/I-BRANCHING BETA-1,6-N-ACETYLGLUCOSAMINYLTRANSFERASE FAMILY PROTEIN-RELATED"/>
    <property type="match status" value="1"/>
</dbReference>
<reference evidence="8" key="2">
    <citation type="submission" date="2025-08" db="UniProtKB">
        <authorList>
            <consortium name="RefSeq"/>
        </authorList>
    </citation>
    <scope>IDENTIFICATION</scope>
    <source>
        <tissue evidence="8">Leaf</tissue>
    </source>
</reference>
<feature type="transmembrane region" description="Helical" evidence="6">
    <location>
        <begin position="30"/>
        <end position="49"/>
    </location>
</feature>
<evidence type="ECO:0000256" key="4">
    <source>
        <dbReference type="ARBA" id="ARBA00023136"/>
    </source>
</evidence>
<keyword evidence="7" id="KW-1185">Reference proteome</keyword>
<sequence>MKKERAWPQFIRNLLIMVGSRSRPQLRRPTWIIVLVSIVCVFLVAAYVYPPRSPSSCSLFSSSGCGGSINDLPPAAQSRQLTDAEVESRVVINEILNYYPVITKKPKVAFLFLTPSSLPFERLWHMFFKGHEGKFSVYVHASKDKPTHVSPYFVGRDIHSAPVGWGKISMVEAERRLLANALLDPDNQHFVLLSESYVDPGPHGNGRYIEYMLPEVEKKDFRKGSQWFSMKRQHAIIVMADSLYFTKFKHHCRPNMEGNRNCYADEHYLPTFFTMLDPGGIANWSVTYVDWSEGKWHPRSFRARDVTYQVMKNIAYIDESPHFTSDAKRTVVITPCVLNGSKRSCYLFARKFFPETQERLIQLYSNSTIF</sequence>
<dbReference type="AlphaFoldDB" id="A0A3Q0F2G5"/>
<dbReference type="Pfam" id="PF02485">
    <property type="entry name" value="Branch"/>
    <property type="match status" value="1"/>
</dbReference>
<keyword evidence="2" id="KW-0328">Glycosyltransferase</keyword>
<dbReference type="GO" id="GO:0016020">
    <property type="term" value="C:membrane"/>
    <property type="evidence" value="ECO:0007669"/>
    <property type="project" value="UniProtKB-SubCell"/>
</dbReference>
<dbReference type="PANTHER" id="PTHR31042:SF149">
    <property type="entry name" value="CORE-2_I-BRANCHING ENZYME"/>
    <property type="match status" value="1"/>
</dbReference>